<dbReference type="Proteomes" id="UP001295444">
    <property type="component" value="Chromosome 10"/>
</dbReference>
<keyword evidence="3" id="KW-0732">Signal</keyword>
<sequence>MNTLLAFIYVLSALVTTGYALSCVNCVNLGGSSCTGKSVTCPAGSVCASHYVLAKSGSEDSHIFIRSCLPKKQCTLEGSVTFTDGNIKIGTSCCNAKNCNPTFPLLPDDNSQVNNITCPACISEDSETCSTSETILCTGNETQCILQSTKIKGSKSFPVALRGCSTKSFCDLGSQTLKHRDTTLNVKFTCTNENNYSHSEL</sequence>
<gene>
    <name evidence="5" type="ORF">PECUL_23A009127</name>
</gene>
<protein>
    <recommendedName>
        <fullName evidence="4">UPAR/Ly6 domain-containing protein</fullName>
    </recommendedName>
</protein>
<evidence type="ECO:0000256" key="1">
    <source>
        <dbReference type="ARBA" id="ARBA00004613"/>
    </source>
</evidence>
<feature type="domain" description="UPAR/Ly6" evidence="4">
    <location>
        <begin position="20"/>
        <end position="101"/>
    </location>
</feature>
<keyword evidence="6" id="KW-1185">Reference proteome</keyword>
<dbReference type="EMBL" id="OW240921">
    <property type="protein sequence ID" value="CAH2318620.1"/>
    <property type="molecule type" value="Genomic_DNA"/>
</dbReference>
<feature type="chain" id="PRO_5042032151" description="UPAR/Ly6 domain-containing protein" evidence="3">
    <location>
        <begin position="21"/>
        <end position="201"/>
    </location>
</feature>
<evidence type="ECO:0000313" key="6">
    <source>
        <dbReference type="Proteomes" id="UP001295444"/>
    </source>
</evidence>
<dbReference type="AlphaFoldDB" id="A0AAD1WQ95"/>
<comment type="subcellular location">
    <subcellularLocation>
        <location evidence="1">Secreted</location>
    </subcellularLocation>
</comment>
<dbReference type="GO" id="GO:0005576">
    <property type="term" value="C:extracellular region"/>
    <property type="evidence" value="ECO:0007669"/>
    <property type="project" value="UniProtKB-SubCell"/>
</dbReference>
<feature type="signal peptide" evidence="3">
    <location>
        <begin position="1"/>
        <end position="20"/>
    </location>
</feature>
<name>A0AAD1WQ95_PELCU</name>
<feature type="domain" description="UPAR/Ly6" evidence="4">
    <location>
        <begin position="115"/>
        <end position="197"/>
    </location>
</feature>
<evidence type="ECO:0000313" key="5">
    <source>
        <dbReference type="EMBL" id="CAH2318620.1"/>
    </source>
</evidence>
<keyword evidence="2" id="KW-0964">Secreted</keyword>
<dbReference type="SUPFAM" id="SSF57302">
    <property type="entry name" value="Snake toxin-like"/>
    <property type="match status" value="2"/>
</dbReference>
<reference evidence="5" key="1">
    <citation type="submission" date="2022-03" db="EMBL/GenBank/DDBJ databases">
        <authorList>
            <person name="Alioto T."/>
            <person name="Alioto T."/>
            <person name="Gomez Garrido J."/>
        </authorList>
    </citation>
    <scope>NUCLEOTIDE SEQUENCE</scope>
</reference>
<dbReference type="Pfam" id="PF00021">
    <property type="entry name" value="UPAR_LY6"/>
    <property type="match status" value="2"/>
</dbReference>
<dbReference type="PANTHER" id="PTHR20914">
    <property type="entry name" value="LY6/PLAUR DOMAIN-CONTAINING PROTEIN 8"/>
    <property type="match status" value="1"/>
</dbReference>
<dbReference type="InterPro" id="IPR050918">
    <property type="entry name" value="CNF-like_PLA2_Inhibitor"/>
</dbReference>
<evidence type="ECO:0000259" key="4">
    <source>
        <dbReference type="Pfam" id="PF00021"/>
    </source>
</evidence>
<dbReference type="PANTHER" id="PTHR20914:SF25">
    <property type="entry name" value="PHOSPHOLIPASE A2 INHIBITOR AND LY6_PLAUR DOMAIN-CONTAINING PROTEIN"/>
    <property type="match status" value="1"/>
</dbReference>
<dbReference type="InterPro" id="IPR045860">
    <property type="entry name" value="Snake_toxin-like_sf"/>
</dbReference>
<organism evidence="5 6">
    <name type="scientific">Pelobates cultripes</name>
    <name type="common">Western spadefoot toad</name>
    <dbReference type="NCBI Taxonomy" id="61616"/>
    <lineage>
        <taxon>Eukaryota</taxon>
        <taxon>Metazoa</taxon>
        <taxon>Chordata</taxon>
        <taxon>Craniata</taxon>
        <taxon>Vertebrata</taxon>
        <taxon>Euteleostomi</taxon>
        <taxon>Amphibia</taxon>
        <taxon>Batrachia</taxon>
        <taxon>Anura</taxon>
        <taxon>Pelobatoidea</taxon>
        <taxon>Pelobatidae</taxon>
        <taxon>Pelobates</taxon>
    </lineage>
</organism>
<evidence type="ECO:0000256" key="3">
    <source>
        <dbReference type="SAM" id="SignalP"/>
    </source>
</evidence>
<dbReference type="CDD" id="cd23572">
    <property type="entry name" value="TFP_LU_ECD_PINLYP_rpt2"/>
    <property type="match status" value="1"/>
</dbReference>
<accession>A0AAD1WQ95</accession>
<dbReference type="Gene3D" id="2.10.60.10">
    <property type="entry name" value="CD59"/>
    <property type="match status" value="2"/>
</dbReference>
<dbReference type="InterPro" id="IPR016054">
    <property type="entry name" value="LY6_UPA_recep-like"/>
</dbReference>
<evidence type="ECO:0000256" key="2">
    <source>
        <dbReference type="ARBA" id="ARBA00022525"/>
    </source>
</evidence>
<proteinExistence type="predicted"/>